<name>A0AAC8TA71_9BACT</name>
<dbReference type="AlphaFoldDB" id="A0AAC8TA71"/>
<feature type="region of interest" description="Disordered" evidence="1">
    <location>
        <begin position="16"/>
        <end position="41"/>
    </location>
</feature>
<gene>
    <name evidence="3" type="ORF">AA314_00276</name>
    <name evidence="4" type="ORF">ATI61_10649</name>
</gene>
<keyword evidence="2" id="KW-0732">Signal</keyword>
<dbReference type="KEGG" id="age:AA314_00276"/>
<sequence length="41" mass="3923">MNPKPLVLTALFTGAPALAGTPPLTTGTGSPVGHADSSSCS</sequence>
<evidence type="ECO:0000313" key="5">
    <source>
        <dbReference type="Proteomes" id="UP000035579"/>
    </source>
</evidence>
<evidence type="ECO:0000256" key="2">
    <source>
        <dbReference type="SAM" id="SignalP"/>
    </source>
</evidence>
<accession>A0AAC8TA71</accession>
<dbReference type="Proteomes" id="UP000035579">
    <property type="component" value="Chromosome"/>
</dbReference>
<proteinExistence type="predicted"/>
<reference evidence="3 5" key="1">
    <citation type="submission" date="2015-05" db="EMBL/GenBank/DDBJ databases">
        <title>Genome assembly of Archangium gephyra DSM 2261.</title>
        <authorList>
            <person name="Sharma G."/>
            <person name="Subramanian S."/>
        </authorList>
    </citation>
    <scope>NUCLEOTIDE SEQUENCE [LARGE SCALE GENOMIC DNA]</scope>
    <source>
        <strain evidence="3 5">DSM 2261</strain>
    </source>
</reference>
<dbReference type="EMBL" id="QUMU01000006">
    <property type="protein sequence ID" value="REG30580.1"/>
    <property type="molecule type" value="Genomic_DNA"/>
</dbReference>
<organism evidence="3 5">
    <name type="scientific">Archangium gephyra</name>
    <dbReference type="NCBI Taxonomy" id="48"/>
    <lineage>
        <taxon>Bacteria</taxon>
        <taxon>Pseudomonadati</taxon>
        <taxon>Myxococcota</taxon>
        <taxon>Myxococcia</taxon>
        <taxon>Myxococcales</taxon>
        <taxon>Cystobacterineae</taxon>
        <taxon>Archangiaceae</taxon>
        <taxon>Archangium</taxon>
    </lineage>
</organism>
<dbReference type="RefSeq" id="WP_276326887.1">
    <property type="nucleotide sequence ID" value="NZ_CP011509.1"/>
</dbReference>
<keyword evidence="6" id="KW-1185">Reference proteome</keyword>
<evidence type="ECO:0000256" key="1">
    <source>
        <dbReference type="SAM" id="MobiDB-lite"/>
    </source>
</evidence>
<evidence type="ECO:0000313" key="4">
    <source>
        <dbReference type="EMBL" id="REG30580.1"/>
    </source>
</evidence>
<evidence type="ECO:0000313" key="3">
    <source>
        <dbReference type="EMBL" id="AKI98649.1"/>
    </source>
</evidence>
<feature type="chain" id="PRO_5041922896" evidence="2">
    <location>
        <begin position="20"/>
        <end position="41"/>
    </location>
</feature>
<reference evidence="4 6" key="2">
    <citation type="submission" date="2018-08" db="EMBL/GenBank/DDBJ databases">
        <title>Genomic Encyclopedia of Archaeal and Bacterial Type Strains, Phase II (KMG-II): from individual species to whole genera.</title>
        <authorList>
            <person name="Goeker M."/>
        </authorList>
    </citation>
    <scope>NUCLEOTIDE SEQUENCE [LARGE SCALE GENOMIC DNA]</scope>
    <source>
        <strain evidence="4 6">DSM 2261</strain>
    </source>
</reference>
<feature type="compositionally biased region" description="Low complexity" evidence="1">
    <location>
        <begin position="16"/>
        <end position="29"/>
    </location>
</feature>
<feature type="signal peptide" evidence="2">
    <location>
        <begin position="1"/>
        <end position="19"/>
    </location>
</feature>
<evidence type="ECO:0000313" key="6">
    <source>
        <dbReference type="Proteomes" id="UP000256345"/>
    </source>
</evidence>
<protein>
    <submittedName>
        <fullName evidence="3">Uncharacterized protein</fullName>
    </submittedName>
</protein>
<dbReference type="EMBL" id="CP011509">
    <property type="protein sequence ID" value="AKI98649.1"/>
    <property type="molecule type" value="Genomic_DNA"/>
</dbReference>
<dbReference type="Proteomes" id="UP000256345">
    <property type="component" value="Unassembled WGS sequence"/>
</dbReference>